<name>A0A6A4F734_9STRA</name>
<accession>A0A6A4F734</accession>
<protein>
    <submittedName>
        <fullName evidence="1">Uncharacterized protein</fullName>
    </submittedName>
</protein>
<keyword evidence="2" id="KW-1185">Reference proteome</keyword>
<sequence length="102" mass="11074">MSVWSELVRGCRALRLVVVSTWAELSTGCSVLRLVVTVGVSGAHVRLQAAASGGSGELGRREAISCGVWWRCRCERSRHEAAGRCAGWWRPRAGSHVDVELV</sequence>
<dbReference type="EMBL" id="QXFT01000524">
    <property type="protein sequence ID" value="KAE9341623.1"/>
    <property type="molecule type" value="Genomic_DNA"/>
</dbReference>
<evidence type="ECO:0000313" key="1">
    <source>
        <dbReference type="EMBL" id="KAE9341623.1"/>
    </source>
</evidence>
<comment type="caution">
    <text evidence="1">The sequence shown here is derived from an EMBL/GenBank/DDBJ whole genome shotgun (WGS) entry which is preliminary data.</text>
</comment>
<gene>
    <name evidence="1" type="ORF">PR003_g9894</name>
</gene>
<organism evidence="1 2">
    <name type="scientific">Phytophthora rubi</name>
    <dbReference type="NCBI Taxonomy" id="129364"/>
    <lineage>
        <taxon>Eukaryota</taxon>
        <taxon>Sar</taxon>
        <taxon>Stramenopiles</taxon>
        <taxon>Oomycota</taxon>
        <taxon>Peronosporomycetes</taxon>
        <taxon>Peronosporales</taxon>
        <taxon>Peronosporaceae</taxon>
        <taxon>Phytophthora</taxon>
    </lineage>
</organism>
<evidence type="ECO:0000313" key="2">
    <source>
        <dbReference type="Proteomes" id="UP000434957"/>
    </source>
</evidence>
<dbReference type="Proteomes" id="UP000434957">
    <property type="component" value="Unassembled WGS sequence"/>
</dbReference>
<proteinExistence type="predicted"/>
<dbReference type="AlphaFoldDB" id="A0A6A4F734"/>
<reference evidence="1 2" key="1">
    <citation type="submission" date="2018-08" db="EMBL/GenBank/DDBJ databases">
        <title>Genomic investigation of the strawberry pathogen Phytophthora fragariae indicates pathogenicity is determined by transcriptional variation in three key races.</title>
        <authorList>
            <person name="Adams T.M."/>
            <person name="Armitage A.D."/>
            <person name="Sobczyk M.K."/>
            <person name="Bates H.J."/>
            <person name="Dunwell J.M."/>
            <person name="Nellist C.F."/>
            <person name="Harrison R.J."/>
        </authorList>
    </citation>
    <scope>NUCLEOTIDE SEQUENCE [LARGE SCALE GENOMIC DNA]</scope>
    <source>
        <strain evidence="1 2">SCRP333</strain>
    </source>
</reference>